<dbReference type="AlphaFoldDB" id="A0A9P1H3C5"/>
<comment type="caution">
    <text evidence="7">The sequence shown here is derived from an EMBL/GenBank/DDBJ whole genome shotgun (WGS) entry which is preliminary data.</text>
</comment>
<feature type="compositionally biased region" description="Basic and acidic residues" evidence="5">
    <location>
        <begin position="318"/>
        <end position="329"/>
    </location>
</feature>
<dbReference type="PANTHER" id="PTHR15107:SF0">
    <property type="entry name" value="DNA ENDONUCLEASE ACTIVATOR CTP1 C-TERMINAL DOMAIN-CONTAINING PROTEIN"/>
    <property type="match status" value="1"/>
</dbReference>
<gene>
    <name evidence="7" type="ORF">PPNO1_LOCUS4979</name>
</gene>
<feature type="region of interest" description="Disordered" evidence="5">
    <location>
        <begin position="62"/>
        <end position="115"/>
    </location>
</feature>
<organism evidence="7 8">
    <name type="scientific">Parascedosporium putredinis</name>
    <dbReference type="NCBI Taxonomy" id="1442378"/>
    <lineage>
        <taxon>Eukaryota</taxon>
        <taxon>Fungi</taxon>
        <taxon>Dikarya</taxon>
        <taxon>Ascomycota</taxon>
        <taxon>Pezizomycotina</taxon>
        <taxon>Sordariomycetes</taxon>
        <taxon>Hypocreomycetidae</taxon>
        <taxon>Microascales</taxon>
        <taxon>Microascaceae</taxon>
        <taxon>Parascedosporium</taxon>
    </lineage>
</organism>
<dbReference type="EMBL" id="CALLCH030000012">
    <property type="protein sequence ID" value="CAI4215266.1"/>
    <property type="molecule type" value="Genomic_DNA"/>
</dbReference>
<dbReference type="GO" id="GO:0005634">
    <property type="term" value="C:nucleus"/>
    <property type="evidence" value="ECO:0007669"/>
    <property type="project" value="UniProtKB-SubCell"/>
</dbReference>
<dbReference type="InterPro" id="IPR013882">
    <property type="entry name" value="Ctp1_C"/>
</dbReference>
<keyword evidence="8" id="KW-1185">Reference proteome</keyword>
<evidence type="ECO:0000259" key="6">
    <source>
        <dbReference type="Pfam" id="PF08573"/>
    </source>
</evidence>
<feature type="compositionally biased region" description="Low complexity" evidence="5">
    <location>
        <begin position="298"/>
        <end position="308"/>
    </location>
</feature>
<keyword evidence="4" id="KW-0175">Coiled coil</keyword>
<proteinExistence type="predicted"/>
<dbReference type="GO" id="GO:0003684">
    <property type="term" value="F:damaged DNA binding"/>
    <property type="evidence" value="ECO:0007669"/>
    <property type="project" value="TreeGrafter"/>
</dbReference>
<evidence type="ECO:0000256" key="2">
    <source>
        <dbReference type="ARBA" id="ARBA00022763"/>
    </source>
</evidence>
<dbReference type="OrthoDB" id="5801062at2759"/>
<evidence type="ECO:0000256" key="1">
    <source>
        <dbReference type="ARBA" id="ARBA00004123"/>
    </source>
</evidence>
<evidence type="ECO:0000256" key="3">
    <source>
        <dbReference type="ARBA" id="ARBA00023242"/>
    </source>
</evidence>
<evidence type="ECO:0000313" key="7">
    <source>
        <dbReference type="EMBL" id="CAI4215266.1"/>
    </source>
</evidence>
<evidence type="ECO:0000256" key="5">
    <source>
        <dbReference type="SAM" id="MobiDB-lite"/>
    </source>
</evidence>
<feature type="region of interest" description="Disordered" evidence="5">
    <location>
        <begin position="194"/>
        <end position="357"/>
    </location>
</feature>
<keyword evidence="3" id="KW-0539">Nucleus</keyword>
<feature type="compositionally biased region" description="Polar residues" evidence="5">
    <location>
        <begin position="247"/>
        <end position="266"/>
    </location>
</feature>
<evidence type="ECO:0000313" key="8">
    <source>
        <dbReference type="Proteomes" id="UP000838763"/>
    </source>
</evidence>
<feature type="coiled-coil region" evidence="4">
    <location>
        <begin position="157"/>
        <end position="184"/>
    </location>
</feature>
<name>A0A9P1H3C5_9PEZI</name>
<comment type="subcellular location">
    <subcellularLocation>
        <location evidence="1">Nucleus</location>
    </subcellularLocation>
</comment>
<keyword evidence="2" id="KW-0227">DNA damage</keyword>
<feature type="domain" description="DNA endonuclease activator Ctp1 C-terminal" evidence="6">
    <location>
        <begin position="387"/>
        <end position="500"/>
    </location>
</feature>
<accession>A0A9P1H3C5</accession>
<evidence type="ECO:0000256" key="4">
    <source>
        <dbReference type="SAM" id="Coils"/>
    </source>
</evidence>
<dbReference type="GO" id="GO:0010792">
    <property type="term" value="P:DNA double-strand break processing involved in repair via single-strand annealing"/>
    <property type="evidence" value="ECO:0007669"/>
    <property type="project" value="TreeGrafter"/>
</dbReference>
<reference evidence="7" key="1">
    <citation type="submission" date="2022-11" db="EMBL/GenBank/DDBJ databases">
        <authorList>
            <person name="Scott C."/>
            <person name="Bruce N."/>
        </authorList>
    </citation>
    <scope>NUCLEOTIDE SEQUENCE</scope>
</reference>
<dbReference type="PANTHER" id="PTHR15107">
    <property type="entry name" value="RETINOBLASTOMA BINDING PROTEIN 8"/>
    <property type="match status" value="1"/>
</dbReference>
<dbReference type="Pfam" id="PF08573">
    <property type="entry name" value="SAE2"/>
    <property type="match status" value="1"/>
</dbReference>
<protein>
    <recommendedName>
        <fullName evidence="6">DNA endonuclease activator Ctp1 C-terminal domain-containing protein</fullName>
    </recommendedName>
</protein>
<dbReference type="InterPro" id="IPR033316">
    <property type="entry name" value="RBBP8-like"/>
</dbReference>
<sequence>MANCFSEGRRAIFESLAEVCDRIEEGMRAELSHDRQEIEQLRIRLLDTERLELENKELRSHIQRLQRKSVAPETPQPSKTTAPRLKVGGLDTLPDSSDTILPPTPELTSVDTRTSLQGPRDDIDWKLQAARNAAKYTRLQVELKTAIDMLAKRKEERDKWKHFAERLQKRIQLLEARLTQGDLRKLDSTALAEKTETESLIDPVVTAEPRSPNVQTSRPQRRSRKGLDDGVGALAEDGANYGPSPPNQIATPRTNCGSSRLTSLLSGASKPVGSPVIKPSFQKPGTPRSLLQPPTAPQPRTTPDAAPAWLQTPQPRELPFDRITGEKTKSTPKQTPRRKAGPSSAIGSKPDGIPHTAQSRIRAKALSLLQLDDFKINPAFNGGHDFAYSEVVRNKEERAGLPGCVDMDCCGKGFRAMALAERGNGRRTAEQLVEDRKLLEQFLGDERHRLFSMTKEERVELWVKAKTQELANRIGTHRHRFGRMKSPPGFWRTDFPETQELEEDRAQAARQEREMIQERYQEAVRPGGKWIFRDELVIAGGQGGKAKPSSLQPRINSGLNFAFSQGAEMSSNWEAPTIPTSSQRASFHSQRDLFFVFSSI</sequence>
<feature type="compositionally biased region" description="Polar residues" evidence="5">
    <location>
        <begin position="106"/>
        <end position="115"/>
    </location>
</feature>
<dbReference type="Proteomes" id="UP000838763">
    <property type="component" value="Unassembled WGS sequence"/>
</dbReference>